<sequence>MSDFGKELTTEFKEGFSLFNKDDGGTITAKELWTVMWSLGQNTKQAELQYMINRVDTDIAVLHQCSRTMSHPDALKRKTNRWRSQ</sequence>
<dbReference type="Proteomes" id="UP000694415">
    <property type="component" value="Unplaced"/>
</dbReference>
<evidence type="ECO:0000256" key="1">
    <source>
        <dbReference type="ARBA" id="ARBA00022737"/>
    </source>
</evidence>
<organism evidence="3 4">
    <name type="scientific">Mus spicilegus</name>
    <name type="common">Mound-building mouse</name>
    <dbReference type="NCBI Taxonomy" id="10103"/>
    <lineage>
        <taxon>Eukaryota</taxon>
        <taxon>Metazoa</taxon>
        <taxon>Chordata</taxon>
        <taxon>Craniata</taxon>
        <taxon>Vertebrata</taxon>
        <taxon>Euteleostomi</taxon>
        <taxon>Mammalia</taxon>
        <taxon>Eutheria</taxon>
        <taxon>Euarchontoglires</taxon>
        <taxon>Glires</taxon>
        <taxon>Rodentia</taxon>
        <taxon>Myomorpha</taxon>
        <taxon>Muroidea</taxon>
        <taxon>Muridae</taxon>
        <taxon>Murinae</taxon>
        <taxon>Mus</taxon>
        <taxon>Mus</taxon>
    </lineage>
</organism>
<dbReference type="Ensembl" id="ENSMSIT00000028471.1">
    <property type="protein sequence ID" value="ENSMSIP00000022571.1"/>
    <property type="gene ID" value="ENSMSIG00000019169.1"/>
</dbReference>
<dbReference type="Gene3D" id="1.10.238.10">
    <property type="entry name" value="EF-hand"/>
    <property type="match status" value="1"/>
</dbReference>
<dbReference type="PANTHER" id="PTHR23048">
    <property type="entry name" value="MYOSIN LIGHT CHAIN 1, 3"/>
    <property type="match status" value="1"/>
</dbReference>
<dbReference type="InterPro" id="IPR011992">
    <property type="entry name" value="EF-hand-dom_pair"/>
</dbReference>
<protein>
    <recommendedName>
        <fullName evidence="2">EF-hand domain-containing protein</fullName>
    </recommendedName>
</protein>
<dbReference type="FunFam" id="1.10.238.10:FF:000178">
    <property type="entry name" value="Calmodulin-2 A"/>
    <property type="match status" value="1"/>
</dbReference>
<name>A0A8C6HLJ4_MUSSI</name>
<dbReference type="InterPro" id="IPR050230">
    <property type="entry name" value="CALM/Myosin/TropC-like"/>
</dbReference>
<dbReference type="PROSITE" id="PS50222">
    <property type="entry name" value="EF_HAND_2"/>
    <property type="match status" value="1"/>
</dbReference>
<dbReference type="SUPFAM" id="SSF47473">
    <property type="entry name" value="EF-hand"/>
    <property type="match status" value="1"/>
</dbReference>
<dbReference type="CDD" id="cd00051">
    <property type="entry name" value="EFh"/>
    <property type="match status" value="1"/>
</dbReference>
<dbReference type="InterPro" id="IPR002048">
    <property type="entry name" value="EF_hand_dom"/>
</dbReference>
<feature type="domain" description="EF-hand" evidence="2">
    <location>
        <begin position="7"/>
        <end position="42"/>
    </location>
</feature>
<dbReference type="GO" id="GO:0043209">
    <property type="term" value="C:myelin sheath"/>
    <property type="evidence" value="ECO:0007669"/>
    <property type="project" value="UniProtKB-ARBA"/>
</dbReference>
<reference evidence="3" key="2">
    <citation type="submission" date="2025-09" db="UniProtKB">
        <authorList>
            <consortium name="Ensembl"/>
        </authorList>
    </citation>
    <scope>IDENTIFICATION</scope>
</reference>
<keyword evidence="1" id="KW-0677">Repeat</keyword>
<dbReference type="GO" id="GO:0150034">
    <property type="term" value="C:distal axon"/>
    <property type="evidence" value="ECO:0007669"/>
    <property type="project" value="UniProtKB-ARBA"/>
</dbReference>
<dbReference type="PANTHER" id="PTHR23048:SF0">
    <property type="entry name" value="CALMODULIN LIKE 3"/>
    <property type="match status" value="1"/>
</dbReference>
<dbReference type="GeneTree" id="ENSGT00940000169363"/>
<proteinExistence type="predicted"/>
<dbReference type="GO" id="GO:0016460">
    <property type="term" value="C:myosin II complex"/>
    <property type="evidence" value="ECO:0007669"/>
    <property type="project" value="TreeGrafter"/>
</dbReference>
<dbReference type="GO" id="GO:0005509">
    <property type="term" value="F:calcium ion binding"/>
    <property type="evidence" value="ECO:0007669"/>
    <property type="project" value="InterPro"/>
</dbReference>
<dbReference type="AlphaFoldDB" id="A0A8C6HLJ4"/>
<evidence type="ECO:0000313" key="3">
    <source>
        <dbReference type="Ensembl" id="ENSMSIP00000022571.1"/>
    </source>
</evidence>
<evidence type="ECO:0000313" key="4">
    <source>
        <dbReference type="Proteomes" id="UP000694415"/>
    </source>
</evidence>
<reference evidence="3" key="1">
    <citation type="submission" date="2025-08" db="UniProtKB">
        <authorList>
            <consortium name="Ensembl"/>
        </authorList>
    </citation>
    <scope>IDENTIFICATION</scope>
</reference>
<accession>A0A8C6HLJ4</accession>
<keyword evidence="4" id="KW-1185">Reference proteome</keyword>
<dbReference type="GO" id="GO:0051649">
    <property type="term" value="P:establishment of localization in cell"/>
    <property type="evidence" value="ECO:0007669"/>
    <property type="project" value="UniProtKB-ARBA"/>
</dbReference>
<evidence type="ECO:0000259" key="2">
    <source>
        <dbReference type="PROSITE" id="PS50222"/>
    </source>
</evidence>